<dbReference type="InterPro" id="IPR014720">
    <property type="entry name" value="dsRBD_dom"/>
</dbReference>
<comment type="cofactor">
    <cofactor evidence="8">
        <name>Mg(2+)</name>
        <dbReference type="ChEBI" id="CHEBI:18420"/>
    </cofactor>
</comment>
<feature type="binding site" evidence="8">
    <location>
        <position position="122"/>
    </location>
    <ligand>
        <name>Mg(2+)</name>
        <dbReference type="ChEBI" id="CHEBI:18420"/>
    </ligand>
</feature>
<evidence type="ECO:0000256" key="5">
    <source>
        <dbReference type="ARBA" id="ARBA00022759"/>
    </source>
</evidence>
<keyword evidence="3 8" id="KW-0507">mRNA processing</keyword>
<feature type="compositionally biased region" description="Basic and acidic residues" evidence="9">
    <location>
        <begin position="198"/>
        <end position="213"/>
    </location>
</feature>
<dbReference type="SUPFAM" id="SSF54768">
    <property type="entry name" value="dsRNA-binding domain-like"/>
    <property type="match status" value="1"/>
</dbReference>
<evidence type="ECO:0000256" key="1">
    <source>
        <dbReference type="ARBA" id="ARBA00000109"/>
    </source>
</evidence>
<comment type="subcellular location">
    <subcellularLocation>
        <location evidence="8">Cytoplasm</location>
    </subcellularLocation>
</comment>
<sequence length="231" mass="25666">MTKRRASLDSVEEAVGHSFARRELLERAMTHSSVSSDNVKDLERLEFLGDRVLGLLTAENLWRRYPDMSEGELAPRLNQLVRKETCADAARHFNLGPALKMSAGEENNGGRDRDAILGDAMEALLGALYIDGGLEAAERVYDMYWGKHFDAIADQHLDAKTAFQEWSQAHGHGTPSYADIKRRGPDHAPCFTVEVRAGKLKPEQAEGSSKRDAQTAAARKMLVREGVWSDD</sequence>
<dbReference type="Gene3D" id="1.10.1520.10">
    <property type="entry name" value="Ribonuclease III domain"/>
    <property type="match status" value="1"/>
</dbReference>
<keyword evidence="4 8" id="KW-0540">Nuclease</keyword>
<dbReference type="PANTHER" id="PTHR11207:SF0">
    <property type="entry name" value="RIBONUCLEASE 3"/>
    <property type="match status" value="1"/>
</dbReference>
<feature type="active site" evidence="8">
    <location>
        <position position="50"/>
    </location>
</feature>
<dbReference type="EC" id="3.1.26.3" evidence="8"/>
<evidence type="ECO:0000256" key="9">
    <source>
        <dbReference type="SAM" id="MobiDB-lite"/>
    </source>
</evidence>
<dbReference type="Pfam" id="PF00035">
    <property type="entry name" value="dsrm"/>
    <property type="match status" value="1"/>
</dbReference>
<name>A0ABV7MDJ2_9PROT</name>
<dbReference type="InterPro" id="IPR036389">
    <property type="entry name" value="RNase_III_sf"/>
</dbReference>
<dbReference type="InterPro" id="IPR000999">
    <property type="entry name" value="RNase_III_dom"/>
</dbReference>
<accession>A0ABV7MDJ2</accession>
<comment type="subunit">
    <text evidence="8">Homodimer.</text>
</comment>
<keyword evidence="8" id="KW-0479">Metal-binding</keyword>
<keyword evidence="6 8" id="KW-0378">Hydrolase</keyword>
<evidence type="ECO:0000256" key="2">
    <source>
        <dbReference type="ARBA" id="ARBA00010183"/>
    </source>
</evidence>
<evidence type="ECO:0000313" key="12">
    <source>
        <dbReference type="EMBL" id="MFC3303438.1"/>
    </source>
</evidence>
<comment type="similarity">
    <text evidence="2">Belongs to the ribonuclease III family.</text>
</comment>
<dbReference type="PROSITE" id="PS50142">
    <property type="entry name" value="RNASE_3_2"/>
    <property type="match status" value="1"/>
</dbReference>
<keyword evidence="8" id="KW-0819">tRNA processing</keyword>
<dbReference type="GO" id="GO:0004525">
    <property type="term" value="F:ribonuclease III activity"/>
    <property type="evidence" value="ECO:0007669"/>
    <property type="project" value="UniProtKB-EC"/>
</dbReference>
<dbReference type="SMART" id="SM00358">
    <property type="entry name" value="DSRM"/>
    <property type="match status" value="1"/>
</dbReference>
<feature type="region of interest" description="Disordered" evidence="9">
    <location>
        <begin position="198"/>
        <end position="218"/>
    </location>
</feature>
<dbReference type="PROSITE" id="PS50137">
    <property type="entry name" value="DS_RBD"/>
    <property type="match status" value="1"/>
</dbReference>
<evidence type="ECO:0000259" key="10">
    <source>
        <dbReference type="PROSITE" id="PS50137"/>
    </source>
</evidence>
<proteinExistence type="inferred from homology"/>
<keyword evidence="5 8" id="KW-0255">Endonuclease</keyword>
<dbReference type="Gene3D" id="3.30.160.20">
    <property type="match status" value="1"/>
</dbReference>
<keyword evidence="13" id="KW-1185">Reference proteome</keyword>
<comment type="function">
    <text evidence="8">Digests double-stranded RNA. Involved in the processing of primary rRNA transcript to yield the immediate precursors to the large and small rRNAs (23S and 16S). Processes some mRNAs, and tRNAs when they are encoded in the rRNA operon. Processes pre-crRNA and tracrRNA of type II CRISPR loci if present in the organism.</text>
</comment>
<keyword evidence="8" id="KW-0699">rRNA-binding</keyword>
<dbReference type="Proteomes" id="UP001595607">
    <property type="component" value="Unassembled WGS sequence"/>
</dbReference>
<keyword evidence="8" id="KW-0963">Cytoplasm</keyword>
<keyword evidence="8" id="KW-0698">rRNA processing</keyword>
<gene>
    <name evidence="8 12" type="primary">rnc</name>
    <name evidence="12" type="ORF">ACFONP_11920</name>
</gene>
<evidence type="ECO:0000256" key="7">
    <source>
        <dbReference type="ARBA" id="ARBA00022884"/>
    </source>
</evidence>
<feature type="active site" evidence="8">
    <location>
        <position position="122"/>
    </location>
</feature>
<feature type="domain" description="DRBM" evidence="10">
    <location>
        <begin position="158"/>
        <end position="222"/>
    </location>
</feature>
<evidence type="ECO:0000256" key="4">
    <source>
        <dbReference type="ARBA" id="ARBA00022722"/>
    </source>
</evidence>
<keyword evidence="8" id="KW-0460">Magnesium</keyword>
<dbReference type="InterPro" id="IPR011907">
    <property type="entry name" value="RNase_III"/>
</dbReference>
<dbReference type="NCBIfam" id="TIGR02191">
    <property type="entry name" value="RNaseIII"/>
    <property type="match status" value="1"/>
</dbReference>
<keyword evidence="7 8" id="KW-0694">RNA-binding</keyword>
<dbReference type="PROSITE" id="PS00517">
    <property type="entry name" value="RNASE_3_1"/>
    <property type="match status" value="1"/>
</dbReference>
<dbReference type="CDD" id="cd10845">
    <property type="entry name" value="DSRM_RNAse_III_family"/>
    <property type="match status" value="1"/>
</dbReference>
<organism evidence="12 13">
    <name type="scientific">Parvularcula lutaonensis</name>
    <dbReference type="NCBI Taxonomy" id="491923"/>
    <lineage>
        <taxon>Bacteria</taxon>
        <taxon>Pseudomonadati</taxon>
        <taxon>Pseudomonadota</taxon>
        <taxon>Alphaproteobacteria</taxon>
        <taxon>Parvularculales</taxon>
        <taxon>Parvularculaceae</taxon>
        <taxon>Parvularcula</taxon>
    </lineage>
</organism>
<dbReference type="HAMAP" id="MF_00104">
    <property type="entry name" value="RNase_III"/>
    <property type="match status" value="1"/>
</dbReference>
<dbReference type="SUPFAM" id="SSF69065">
    <property type="entry name" value="RNase III domain-like"/>
    <property type="match status" value="1"/>
</dbReference>
<comment type="caution">
    <text evidence="12">The sequence shown here is derived from an EMBL/GenBank/DDBJ whole genome shotgun (WGS) entry which is preliminary data.</text>
</comment>
<evidence type="ECO:0000256" key="6">
    <source>
        <dbReference type="ARBA" id="ARBA00022801"/>
    </source>
</evidence>
<feature type="binding site" evidence="8">
    <location>
        <position position="46"/>
    </location>
    <ligand>
        <name>Mg(2+)</name>
        <dbReference type="ChEBI" id="CHEBI:18420"/>
    </ligand>
</feature>
<dbReference type="EMBL" id="JBHRVA010000003">
    <property type="protein sequence ID" value="MFC3303438.1"/>
    <property type="molecule type" value="Genomic_DNA"/>
</dbReference>
<reference evidence="13" key="1">
    <citation type="journal article" date="2019" name="Int. J. Syst. Evol. Microbiol.">
        <title>The Global Catalogue of Microorganisms (GCM) 10K type strain sequencing project: providing services to taxonomists for standard genome sequencing and annotation.</title>
        <authorList>
            <consortium name="The Broad Institute Genomics Platform"/>
            <consortium name="The Broad Institute Genome Sequencing Center for Infectious Disease"/>
            <person name="Wu L."/>
            <person name="Ma J."/>
        </authorList>
    </citation>
    <scope>NUCLEOTIDE SEQUENCE [LARGE SCALE GENOMIC DNA]</scope>
    <source>
        <strain evidence="13">KCTC 22245</strain>
    </source>
</reference>
<protein>
    <recommendedName>
        <fullName evidence="8">Ribonuclease 3</fullName>
        <ecNumber evidence="8">3.1.26.3</ecNumber>
    </recommendedName>
    <alternativeName>
        <fullName evidence="8">Ribonuclease III</fullName>
        <shortName evidence="8">RNase III</shortName>
    </alternativeName>
</protein>
<dbReference type="PANTHER" id="PTHR11207">
    <property type="entry name" value="RIBONUCLEASE III"/>
    <property type="match status" value="1"/>
</dbReference>
<dbReference type="Pfam" id="PF14622">
    <property type="entry name" value="Ribonucleas_3_3"/>
    <property type="match status" value="1"/>
</dbReference>
<dbReference type="SMART" id="SM00535">
    <property type="entry name" value="RIBOc"/>
    <property type="match status" value="1"/>
</dbReference>
<comment type="catalytic activity">
    <reaction evidence="1 8">
        <text>Endonucleolytic cleavage to 5'-phosphomonoester.</text>
        <dbReference type="EC" id="3.1.26.3"/>
    </reaction>
</comment>
<evidence type="ECO:0000256" key="8">
    <source>
        <dbReference type="HAMAP-Rule" id="MF_00104"/>
    </source>
</evidence>
<evidence type="ECO:0000259" key="11">
    <source>
        <dbReference type="PROSITE" id="PS50142"/>
    </source>
</evidence>
<evidence type="ECO:0000313" key="13">
    <source>
        <dbReference type="Proteomes" id="UP001595607"/>
    </source>
</evidence>
<evidence type="ECO:0000256" key="3">
    <source>
        <dbReference type="ARBA" id="ARBA00022664"/>
    </source>
</evidence>
<feature type="domain" description="RNase III" evidence="11">
    <location>
        <begin position="8"/>
        <end position="133"/>
    </location>
</feature>
<dbReference type="RefSeq" id="WP_189576957.1">
    <property type="nucleotide sequence ID" value="NZ_BMXU01000002.1"/>
</dbReference>
<dbReference type="CDD" id="cd00593">
    <property type="entry name" value="RIBOc"/>
    <property type="match status" value="1"/>
</dbReference>
<feature type="binding site" evidence="8">
    <location>
        <position position="119"/>
    </location>
    <ligand>
        <name>Mg(2+)</name>
        <dbReference type="ChEBI" id="CHEBI:18420"/>
    </ligand>
</feature>